<sequence length="638" mass="69268">MPWIFWRSLGSDFRIRRLLRDQVGVTAARWGASKSLATLLLKFGSQRLAIGAVTTGATGLTVQQAFRDEKRQRNLEGVVLSSGDEVAWLNAATKPIWDHLNSGFRRLVEEQLEPALQERVPFVGRYLHFKKLSLGEAAPSFGPVTVTRSGHGVELNIGIQFVGTGLLEFSAPVASVEVADISVKGSLQIILYPLVDSLNPIGGITFTCLDRPEIDLTVRTGSELVPNLYDFVRDTVDDVVAGLMVIPNGVAIALDTLGPQTDYVALRYPLPLGFLRVCLQGVACRDEPSVGASPYVQVRVGGALWNSRPAKMSNHRSEFAGWSGCVKDFAVFSESQSVELRLFSGGGLSSRTLLGSAKVPVRSIIGADMEVPLLGADSEENGLVLCLGVDWLAVLDEPPQKTALSSGASKTFDQTETDVLVSVHIQEVCGIASEQKQHAVRLSVGDRMETTPVGKPPSVLEDRMSDEVLIKLAHKLVKKLPLADFGDALGISAGHSKEFAEFHAQHCQSPDKEPSLAHSVWDKAWCQRARTSARELAASSNPQFNHVYHILARVSDKLILELLSQGSPSRSVEQSLSTIAEQGGILEGPFQLKLKDNSECEMHASIRLRRLEAMASSSPEPELSMAHRLSGTTMWGEL</sequence>
<proteinExistence type="inferred from homology"/>
<evidence type="ECO:0000256" key="7">
    <source>
        <dbReference type="ARBA" id="ARBA00022837"/>
    </source>
</evidence>
<evidence type="ECO:0000256" key="9">
    <source>
        <dbReference type="ARBA" id="ARBA00023055"/>
    </source>
</evidence>
<reference evidence="14" key="1">
    <citation type="submission" date="2021-02" db="EMBL/GenBank/DDBJ databases">
        <authorList>
            <person name="Dougan E. K."/>
            <person name="Rhodes N."/>
            <person name="Thang M."/>
            <person name="Chan C."/>
        </authorList>
    </citation>
    <scope>NUCLEOTIDE SEQUENCE</scope>
</reference>
<keyword evidence="11" id="KW-0472">Membrane</keyword>
<evidence type="ECO:0000256" key="10">
    <source>
        <dbReference type="ARBA" id="ARBA00023121"/>
    </source>
</evidence>
<evidence type="ECO:0000256" key="6">
    <source>
        <dbReference type="ARBA" id="ARBA00022737"/>
    </source>
</evidence>
<organism evidence="14 15">
    <name type="scientific">Polarella glacialis</name>
    <name type="common">Dinoflagellate</name>
    <dbReference type="NCBI Taxonomy" id="89957"/>
    <lineage>
        <taxon>Eukaryota</taxon>
        <taxon>Sar</taxon>
        <taxon>Alveolata</taxon>
        <taxon>Dinophyceae</taxon>
        <taxon>Suessiales</taxon>
        <taxon>Suessiaceae</taxon>
        <taxon>Polarella</taxon>
    </lineage>
</organism>
<evidence type="ECO:0000256" key="3">
    <source>
        <dbReference type="ARBA" id="ARBA00022448"/>
    </source>
</evidence>
<evidence type="ECO:0000256" key="5">
    <source>
        <dbReference type="ARBA" id="ARBA00022723"/>
    </source>
</evidence>
<dbReference type="GO" id="GO:0005783">
    <property type="term" value="C:endoplasmic reticulum"/>
    <property type="evidence" value="ECO:0007669"/>
    <property type="project" value="TreeGrafter"/>
</dbReference>
<evidence type="ECO:0000256" key="12">
    <source>
        <dbReference type="SAM" id="MobiDB-lite"/>
    </source>
</evidence>
<keyword evidence="9" id="KW-0445">Lipid transport</keyword>
<dbReference type="Proteomes" id="UP000626109">
    <property type="component" value="Unassembled WGS sequence"/>
</dbReference>
<comment type="caution">
    <text evidence="14">The sequence shown here is derived from an EMBL/GenBank/DDBJ whole genome shotgun (WGS) entry which is preliminary data.</text>
</comment>
<name>A0A813K6H5_POLGL</name>
<dbReference type="GO" id="GO:0008289">
    <property type="term" value="F:lipid binding"/>
    <property type="evidence" value="ECO:0007669"/>
    <property type="project" value="UniProtKB-KW"/>
</dbReference>
<evidence type="ECO:0000313" key="14">
    <source>
        <dbReference type="EMBL" id="CAE8693834.1"/>
    </source>
</evidence>
<dbReference type="GO" id="GO:0016020">
    <property type="term" value="C:membrane"/>
    <property type="evidence" value="ECO:0007669"/>
    <property type="project" value="UniProtKB-SubCell"/>
</dbReference>
<dbReference type="InterPro" id="IPR031468">
    <property type="entry name" value="SMP_LBD"/>
</dbReference>
<keyword evidence="10" id="KW-0446">Lipid-binding</keyword>
<keyword evidence="5" id="KW-0479">Metal-binding</keyword>
<dbReference type="AlphaFoldDB" id="A0A813K6H5"/>
<keyword evidence="7" id="KW-0106">Calcium</keyword>
<dbReference type="PANTHER" id="PTHR10774">
    <property type="entry name" value="EXTENDED SYNAPTOTAGMIN-RELATED"/>
    <property type="match status" value="1"/>
</dbReference>
<comment type="subcellular location">
    <subcellularLocation>
        <location evidence="1">Membrane</location>
        <topology evidence="1">Single-pass membrane protein</topology>
    </subcellularLocation>
</comment>
<keyword evidence="6" id="KW-0677">Repeat</keyword>
<gene>
    <name evidence="14" type="ORF">PGLA2088_LOCUS28552</name>
</gene>
<feature type="region of interest" description="Disordered" evidence="12">
    <location>
        <begin position="617"/>
        <end position="638"/>
    </location>
</feature>
<dbReference type="GO" id="GO:0006869">
    <property type="term" value="P:lipid transport"/>
    <property type="evidence" value="ECO:0007669"/>
    <property type="project" value="UniProtKB-KW"/>
</dbReference>
<dbReference type="InterPro" id="IPR045050">
    <property type="entry name" value="Synaptotagmin_plant"/>
</dbReference>
<dbReference type="EMBL" id="CAJNNW010027930">
    <property type="protein sequence ID" value="CAE8693834.1"/>
    <property type="molecule type" value="Genomic_DNA"/>
</dbReference>
<dbReference type="GO" id="GO:0046872">
    <property type="term" value="F:metal ion binding"/>
    <property type="evidence" value="ECO:0007669"/>
    <property type="project" value="UniProtKB-KW"/>
</dbReference>
<keyword evidence="4" id="KW-0812">Transmembrane</keyword>
<dbReference type="PANTHER" id="PTHR10774:SF190">
    <property type="entry name" value="C2 CALCIUM_LIPID-BINDING ENDONUCLEASE_EXONUCLEASE_PHOSPHATASE-RELATED"/>
    <property type="match status" value="1"/>
</dbReference>
<dbReference type="Pfam" id="PF17047">
    <property type="entry name" value="SMP_LBD"/>
    <property type="match status" value="1"/>
</dbReference>
<evidence type="ECO:0000256" key="4">
    <source>
        <dbReference type="ARBA" id="ARBA00022692"/>
    </source>
</evidence>
<evidence type="ECO:0000313" key="15">
    <source>
        <dbReference type="Proteomes" id="UP000626109"/>
    </source>
</evidence>
<keyword evidence="3" id="KW-0813">Transport</keyword>
<evidence type="ECO:0000259" key="13">
    <source>
        <dbReference type="PROSITE" id="PS51847"/>
    </source>
</evidence>
<dbReference type="PROSITE" id="PS51847">
    <property type="entry name" value="SMP"/>
    <property type="match status" value="1"/>
</dbReference>
<feature type="domain" description="SMP-LTD" evidence="13">
    <location>
        <begin position="82"/>
        <end position="255"/>
    </location>
</feature>
<keyword evidence="8" id="KW-1133">Transmembrane helix</keyword>
<evidence type="ECO:0000256" key="2">
    <source>
        <dbReference type="ARBA" id="ARBA00006996"/>
    </source>
</evidence>
<protein>
    <recommendedName>
        <fullName evidence="13">SMP-LTD domain-containing protein</fullName>
    </recommendedName>
</protein>
<evidence type="ECO:0000256" key="1">
    <source>
        <dbReference type="ARBA" id="ARBA00004167"/>
    </source>
</evidence>
<comment type="similarity">
    <text evidence="2">Belongs to the synaptotagmin family.</text>
</comment>
<accession>A0A813K6H5</accession>
<evidence type="ECO:0000256" key="11">
    <source>
        <dbReference type="ARBA" id="ARBA00023136"/>
    </source>
</evidence>
<dbReference type="InterPro" id="IPR039010">
    <property type="entry name" value="Synaptotagmin_SMP"/>
</dbReference>
<evidence type="ECO:0000256" key="8">
    <source>
        <dbReference type="ARBA" id="ARBA00022989"/>
    </source>
</evidence>
<dbReference type="CDD" id="cd21670">
    <property type="entry name" value="SMP_ESyt"/>
    <property type="match status" value="1"/>
</dbReference>